<dbReference type="STRING" id="1238424.J07HQW1_02330"/>
<dbReference type="EMBL" id="KE356560">
    <property type="protein sequence ID" value="ERG92294.1"/>
    <property type="molecule type" value="Genomic_DNA"/>
</dbReference>
<reference evidence="1 2" key="1">
    <citation type="journal article" date="2013" name="PLoS ONE">
        <title>Assembly-driven community genomics of a hypersaline microbial ecosystem.</title>
        <authorList>
            <person name="Podell S."/>
            <person name="Ugalde J.A."/>
            <person name="Narasingarao P."/>
            <person name="Banfield J.F."/>
            <person name="Heidelberg K.B."/>
            <person name="Allen E.E."/>
        </authorList>
    </citation>
    <scope>NUCLEOTIDE SEQUENCE [LARGE SCALE GENOMIC DNA]</scope>
    <source>
        <strain evidence="2">J07HQW1</strain>
    </source>
</reference>
<dbReference type="AlphaFoldDB" id="U1MQH9"/>
<dbReference type="HOGENOM" id="CLU_2313735_0_0_2"/>
<sequence length="99" mass="11189">MVRSLSRRPFGESGHIACDNGEKLRTYLFESASKPQIASEFASISAEYDHFEILQEGTVLDIPSMELAVINRLELGRLPIRGVELADAEFHYDMVWSKT</sequence>
<protein>
    <submittedName>
        <fullName evidence="1">Uncharacterized protein</fullName>
    </submittedName>
</protein>
<proteinExistence type="predicted"/>
<organism evidence="1 2">
    <name type="scientific">Haloquadratum walsbyi J07HQW1</name>
    <dbReference type="NCBI Taxonomy" id="1238424"/>
    <lineage>
        <taxon>Archaea</taxon>
        <taxon>Methanobacteriati</taxon>
        <taxon>Methanobacteriota</taxon>
        <taxon>Stenosarchaea group</taxon>
        <taxon>Halobacteria</taxon>
        <taxon>Halobacteriales</taxon>
        <taxon>Haloferacaceae</taxon>
        <taxon>Haloquadratum</taxon>
    </lineage>
</organism>
<name>U1MQH9_9EURY</name>
<accession>U1MQH9</accession>
<evidence type="ECO:0000313" key="2">
    <source>
        <dbReference type="Proteomes" id="UP000030649"/>
    </source>
</evidence>
<evidence type="ECO:0000313" key="1">
    <source>
        <dbReference type="EMBL" id="ERG92294.1"/>
    </source>
</evidence>
<gene>
    <name evidence="1" type="ORF">J07HQW1_02330</name>
</gene>
<dbReference type="Proteomes" id="UP000030649">
    <property type="component" value="Unassembled WGS sequence"/>
</dbReference>